<organism evidence="2 3">
    <name type="scientific">Ricinus communis</name>
    <name type="common">Castor bean</name>
    <dbReference type="NCBI Taxonomy" id="3988"/>
    <lineage>
        <taxon>Eukaryota</taxon>
        <taxon>Viridiplantae</taxon>
        <taxon>Streptophyta</taxon>
        <taxon>Embryophyta</taxon>
        <taxon>Tracheophyta</taxon>
        <taxon>Spermatophyta</taxon>
        <taxon>Magnoliopsida</taxon>
        <taxon>eudicotyledons</taxon>
        <taxon>Gunneridae</taxon>
        <taxon>Pentapetalae</taxon>
        <taxon>rosids</taxon>
        <taxon>fabids</taxon>
        <taxon>Malpighiales</taxon>
        <taxon>Euphorbiaceae</taxon>
        <taxon>Acalyphoideae</taxon>
        <taxon>Acalypheae</taxon>
        <taxon>Ricinus</taxon>
    </lineage>
</organism>
<dbReference type="Proteomes" id="UP000008311">
    <property type="component" value="Unassembled WGS sequence"/>
</dbReference>
<accession>B9SFX4</accession>
<evidence type="ECO:0000313" key="2">
    <source>
        <dbReference type="EMBL" id="EEF37517.1"/>
    </source>
</evidence>
<proteinExistence type="predicted"/>
<protein>
    <submittedName>
        <fullName evidence="2">Uncharacterized protein</fullName>
    </submittedName>
</protein>
<reference evidence="3" key="1">
    <citation type="journal article" date="2010" name="Nat. Biotechnol.">
        <title>Draft genome sequence of the oilseed species Ricinus communis.</title>
        <authorList>
            <person name="Chan A.P."/>
            <person name="Crabtree J."/>
            <person name="Zhao Q."/>
            <person name="Lorenzi H."/>
            <person name="Orvis J."/>
            <person name="Puiu D."/>
            <person name="Melake-Berhan A."/>
            <person name="Jones K.M."/>
            <person name="Redman J."/>
            <person name="Chen G."/>
            <person name="Cahoon E.B."/>
            <person name="Gedil M."/>
            <person name="Stanke M."/>
            <person name="Haas B.J."/>
            <person name="Wortman J.R."/>
            <person name="Fraser-Liggett C.M."/>
            <person name="Ravel J."/>
            <person name="Rabinowicz P.D."/>
        </authorList>
    </citation>
    <scope>NUCLEOTIDE SEQUENCE [LARGE SCALE GENOMIC DNA]</scope>
    <source>
        <strain evidence="3">cv. Hale</strain>
    </source>
</reference>
<evidence type="ECO:0000256" key="1">
    <source>
        <dbReference type="SAM" id="MobiDB-lite"/>
    </source>
</evidence>
<feature type="compositionally biased region" description="Polar residues" evidence="1">
    <location>
        <begin position="25"/>
        <end position="36"/>
    </location>
</feature>
<feature type="region of interest" description="Disordered" evidence="1">
    <location>
        <begin position="1"/>
        <end position="36"/>
    </location>
</feature>
<keyword evidence="3" id="KW-1185">Reference proteome</keyword>
<dbReference type="AlphaFoldDB" id="B9SFX4"/>
<name>B9SFX4_RICCO</name>
<gene>
    <name evidence="2" type="ORF">RCOM_0724610</name>
</gene>
<dbReference type="EMBL" id="EQ973947">
    <property type="protein sequence ID" value="EEF37517.1"/>
    <property type="molecule type" value="Genomic_DNA"/>
</dbReference>
<evidence type="ECO:0000313" key="3">
    <source>
        <dbReference type="Proteomes" id="UP000008311"/>
    </source>
</evidence>
<sequence length="78" mass="8328">MMIKQAAINNSNKADKSDGAKGASTGMSAKRSGSMSSNMEVVSKLAAWLKSSKQQRPFSHCALACSLGVEWAYTSLWV</sequence>
<dbReference type="InParanoid" id="B9SFX4"/>